<feature type="compositionally biased region" description="Basic and acidic residues" evidence="1">
    <location>
        <begin position="81"/>
        <end position="91"/>
    </location>
</feature>
<name>A0A061QQB4_9CHLO</name>
<dbReference type="EMBL" id="GBEZ01026668">
    <property type="protein sequence ID" value="JAC60561.1"/>
    <property type="molecule type" value="Transcribed_RNA"/>
</dbReference>
<feature type="compositionally biased region" description="Basic and acidic residues" evidence="1">
    <location>
        <begin position="58"/>
        <end position="70"/>
    </location>
</feature>
<dbReference type="AlphaFoldDB" id="A0A061QQB4"/>
<evidence type="ECO:0000256" key="1">
    <source>
        <dbReference type="SAM" id="MobiDB-lite"/>
    </source>
</evidence>
<feature type="non-terminal residue" evidence="2">
    <location>
        <position position="1"/>
    </location>
</feature>
<evidence type="ECO:0000313" key="2">
    <source>
        <dbReference type="EMBL" id="JAC60561.1"/>
    </source>
</evidence>
<accession>A0A061QQB4</accession>
<gene>
    <name evidence="2" type="ORF">TSPGSL018_28670</name>
</gene>
<organism evidence="2">
    <name type="scientific">Tetraselmis sp. GSL018</name>
    <dbReference type="NCBI Taxonomy" id="582737"/>
    <lineage>
        <taxon>Eukaryota</taxon>
        <taxon>Viridiplantae</taxon>
        <taxon>Chlorophyta</taxon>
        <taxon>core chlorophytes</taxon>
        <taxon>Chlorodendrophyceae</taxon>
        <taxon>Chlorodendrales</taxon>
        <taxon>Chlorodendraceae</taxon>
        <taxon>Tetraselmis</taxon>
    </lineage>
</organism>
<protein>
    <submittedName>
        <fullName evidence="2">Uncharacterized protein</fullName>
    </submittedName>
</protein>
<feature type="region of interest" description="Disordered" evidence="1">
    <location>
        <begin position="56"/>
        <end position="91"/>
    </location>
</feature>
<reference evidence="2" key="1">
    <citation type="submission" date="2014-05" db="EMBL/GenBank/DDBJ databases">
        <title>The transcriptome of the halophilic microalga Tetraselmis sp. GSL018 isolated from the Great Salt Lake, Utah.</title>
        <authorList>
            <person name="Jinkerson R.E."/>
            <person name="D'Adamo S."/>
            <person name="Posewitz M.C."/>
        </authorList>
    </citation>
    <scope>NUCLEOTIDE SEQUENCE</scope>
    <source>
        <strain evidence="2">GSL018</strain>
    </source>
</reference>
<sequence length="102" mass="11112">LVSAGVMAPKGDVSEMGTAECIRALLQCCTAEREHLSQQLAEKQTALNGLRSQLMAAEKGREAAEKRSEELSSAAEKSHRRLQEEHEAERASLKAVPDLLLL</sequence>
<proteinExistence type="predicted"/>